<organism evidence="2 3">
    <name type="scientific">Pseudothauera lacus</name>
    <dbReference type="NCBI Taxonomy" id="2136175"/>
    <lineage>
        <taxon>Bacteria</taxon>
        <taxon>Pseudomonadati</taxon>
        <taxon>Pseudomonadota</taxon>
        <taxon>Betaproteobacteria</taxon>
        <taxon>Rhodocyclales</taxon>
        <taxon>Zoogloeaceae</taxon>
        <taxon>Pseudothauera</taxon>
    </lineage>
</organism>
<dbReference type="EMBL" id="PZKC01000003">
    <property type="protein sequence ID" value="PTD97179.1"/>
    <property type="molecule type" value="Genomic_DNA"/>
</dbReference>
<gene>
    <name evidence="2" type="ORF">C8261_03935</name>
</gene>
<feature type="domain" description="Methyltransferase" evidence="1">
    <location>
        <begin position="95"/>
        <end position="194"/>
    </location>
</feature>
<evidence type="ECO:0000259" key="1">
    <source>
        <dbReference type="Pfam" id="PF13649"/>
    </source>
</evidence>
<dbReference type="AlphaFoldDB" id="A0A2T4IHC5"/>
<dbReference type="OrthoDB" id="9772751at2"/>
<keyword evidence="2" id="KW-0808">Transferase</keyword>
<keyword evidence="2" id="KW-0489">Methyltransferase</keyword>
<dbReference type="GO" id="GO:0032259">
    <property type="term" value="P:methylation"/>
    <property type="evidence" value="ECO:0007669"/>
    <property type="project" value="UniProtKB-KW"/>
</dbReference>
<dbReference type="GO" id="GO:0008168">
    <property type="term" value="F:methyltransferase activity"/>
    <property type="evidence" value="ECO:0007669"/>
    <property type="project" value="UniProtKB-KW"/>
</dbReference>
<evidence type="ECO:0000313" key="2">
    <source>
        <dbReference type="EMBL" id="PTD97179.1"/>
    </source>
</evidence>
<dbReference type="Proteomes" id="UP000241193">
    <property type="component" value="Unassembled WGS sequence"/>
</dbReference>
<dbReference type="PANTHER" id="PTHR42912:SF93">
    <property type="entry name" value="N6-ADENOSINE-METHYLTRANSFERASE TMT1A"/>
    <property type="match status" value="1"/>
</dbReference>
<keyword evidence="3" id="KW-1185">Reference proteome</keyword>
<proteinExistence type="predicted"/>
<protein>
    <submittedName>
        <fullName evidence="2">Class I SAM-dependent methyltransferase</fullName>
    </submittedName>
</protein>
<accession>A0A2T4IHC5</accession>
<evidence type="ECO:0000313" key="3">
    <source>
        <dbReference type="Proteomes" id="UP000241193"/>
    </source>
</evidence>
<dbReference type="InterPro" id="IPR029063">
    <property type="entry name" value="SAM-dependent_MTases_sf"/>
</dbReference>
<comment type="caution">
    <text evidence="2">The sequence shown here is derived from an EMBL/GenBank/DDBJ whole genome shotgun (WGS) entry which is preliminary data.</text>
</comment>
<dbReference type="Pfam" id="PF13649">
    <property type="entry name" value="Methyltransf_25"/>
    <property type="match status" value="1"/>
</dbReference>
<reference evidence="2 3" key="2">
    <citation type="submission" date="2018-04" db="EMBL/GenBank/DDBJ databases">
        <title>Thauera lacus sp. nov., isolated from an saline lake in Inner Mongolia, China.</title>
        <authorList>
            <person name="Liang Q.-Y."/>
        </authorList>
    </citation>
    <scope>NUCLEOTIDE SEQUENCE [LARGE SCALE GENOMIC DNA]</scope>
    <source>
        <strain evidence="2 3">D20</strain>
    </source>
</reference>
<sequence length="322" mass="35198">MAIRPPAGVFRIIRPRSRFSAAVTTMPSPALLFHLFADLLTPGVQARVAEPQLSMDDPDAAAAFHDAGRSDGLLAASYLYHAIQASAQIPPAARVLDLGCGPANQLAVIADICADARFTGIDASPAMLELAATTLERCGRNNVALHAGRMEALEGFADASFDAVISTVSLHHLPDCASLHACMRSVRRVLRAGGGLYLADFGRLSRQRTQHFFAHERSAVQPPLFTADYYNSLRAAFSLAEWRAAARHVGNGVRIERSFLVPFMVVLRTHPGYAVDCARRQRAAELWQALSRARQRDLRDLARFLGHGGYALAYPPWRPQHR</sequence>
<dbReference type="CDD" id="cd02440">
    <property type="entry name" value="AdoMet_MTases"/>
    <property type="match status" value="1"/>
</dbReference>
<dbReference type="PANTHER" id="PTHR42912">
    <property type="entry name" value="METHYLTRANSFERASE"/>
    <property type="match status" value="1"/>
</dbReference>
<dbReference type="InterPro" id="IPR050508">
    <property type="entry name" value="Methyltransf_Superfamily"/>
</dbReference>
<dbReference type="SUPFAM" id="SSF53335">
    <property type="entry name" value="S-adenosyl-L-methionine-dependent methyltransferases"/>
    <property type="match status" value="1"/>
</dbReference>
<reference evidence="2 3" key="1">
    <citation type="submission" date="2018-03" db="EMBL/GenBank/DDBJ databases">
        <authorList>
            <person name="Keele B.F."/>
        </authorList>
    </citation>
    <scope>NUCLEOTIDE SEQUENCE [LARGE SCALE GENOMIC DNA]</scope>
    <source>
        <strain evidence="2 3">D20</strain>
    </source>
</reference>
<dbReference type="Gene3D" id="3.40.50.150">
    <property type="entry name" value="Vaccinia Virus protein VP39"/>
    <property type="match status" value="1"/>
</dbReference>
<dbReference type="InterPro" id="IPR041698">
    <property type="entry name" value="Methyltransf_25"/>
</dbReference>
<name>A0A2T4IHC5_9RHOO</name>